<dbReference type="Proteomes" id="UP000268014">
    <property type="component" value="Unassembled WGS sequence"/>
</dbReference>
<reference evidence="1 2" key="2">
    <citation type="submission" date="2018-11" db="EMBL/GenBank/DDBJ databases">
        <authorList>
            <consortium name="Pathogen Informatics"/>
        </authorList>
    </citation>
    <scope>NUCLEOTIDE SEQUENCE [LARGE SCALE GENOMIC DNA]</scope>
    <source>
        <strain evidence="1 2">MHpl1</strain>
    </source>
</reference>
<name>A0A0N4WTE8_HAEPC</name>
<gene>
    <name evidence="1" type="ORF">HPLM_LOCUS14852</name>
</gene>
<organism evidence="3">
    <name type="scientific">Haemonchus placei</name>
    <name type="common">Barber's pole worm</name>
    <dbReference type="NCBI Taxonomy" id="6290"/>
    <lineage>
        <taxon>Eukaryota</taxon>
        <taxon>Metazoa</taxon>
        <taxon>Ecdysozoa</taxon>
        <taxon>Nematoda</taxon>
        <taxon>Chromadorea</taxon>
        <taxon>Rhabditida</taxon>
        <taxon>Rhabditina</taxon>
        <taxon>Rhabditomorpha</taxon>
        <taxon>Strongyloidea</taxon>
        <taxon>Trichostrongylidae</taxon>
        <taxon>Haemonchus</taxon>
    </lineage>
</organism>
<reference evidence="3" key="1">
    <citation type="submission" date="2017-02" db="UniProtKB">
        <authorList>
            <consortium name="WormBaseParasite"/>
        </authorList>
    </citation>
    <scope>IDENTIFICATION</scope>
</reference>
<protein>
    <submittedName>
        <fullName evidence="3">Ovule protein</fullName>
    </submittedName>
</protein>
<sequence>MDIRYQISELDWSFAKRIWMIITELKQDVQRAIPSCSYLFVPPILERHASAVQYSSDSRHTIIHTILEKGIETSPMVRLLMVASLSTSCPSNEGRSFDYIGWCH</sequence>
<proteinExistence type="predicted"/>
<evidence type="ECO:0000313" key="3">
    <source>
        <dbReference type="WBParaSite" id="HPLM_0001486001-mRNA-1"/>
    </source>
</evidence>
<keyword evidence="2" id="KW-1185">Reference proteome</keyword>
<evidence type="ECO:0000313" key="2">
    <source>
        <dbReference type="Proteomes" id="UP000268014"/>
    </source>
</evidence>
<dbReference type="WBParaSite" id="HPLM_0001486001-mRNA-1">
    <property type="protein sequence ID" value="HPLM_0001486001-mRNA-1"/>
    <property type="gene ID" value="HPLM_0001486001"/>
</dbReference>
<dbReference type="AlphaFoldDB" id="A0A0N4WTE8"/>
<evidence type="ECO:0000313" key="1">
    <source>
        <dbReference type="EMBL" id="VDO54406.1"/>
    </source>
</evidence>
<accession>A0A0N4WTE8</accession>
<dbReference type="EMBL" id="UZAF01018732">
    <property type="protein sequence ID" value="VDO54406.1"/>
    <property type="molecule type" value="Genomic_DNA"/>
</dbReference>